<dbReference type="GO" id="GO:0009403">
    <property type="term" value="P:toxin biosynthetic process"/>
    <property type="evidence" value="ECO:0007669"/>
    <property type="project" value="InterPro"/>
</dbReference>
<gene>
    <name evidence="6" type="ORF">SS7213T_11685</name>
</gene>
<dbReference type="Pfam" id="PF02674">
    <property type="entry name" value="Colicin_V"/>
    <property type="match status" value="1"/>
</dbReference>
<protein>
    <recommendedName>
        <fullName evidence="8">CvpA family protein</fullName>
    </recommendedName>
</protein>
<sequence length="146" mass="16787">MHFGATLFSIFVASKFYQPILERLVVFIPYPKTTAFDTSFAYHFSHLQHRFEAIIAILILVILSKFILYLIIVSFDKIVAYQKIHIFSRALGMIIGVIVAVVMLHFILYVLALYPNDWIQQQLSTSIASKSLIFDVPRLSTFTLNL</sequence>
<evidence type="ECO:0008006" key="8">
    <source>
        <dbReference type="Google" id="ProtNLM"/>
    </source>
</evidence>
<dbReference type="PANTHER" id="PTHR37306">
    <property type="entry name" value="COLICIN V PRODUCTION PROTEIN"/>
    <property type="match status" value="1"/>
</dbReference>
<evidence type="ECO:0000256" key="2">
    <source>
        <dbReference type="ARBA" id="ARBA00022692"/>
    </source>
</evidence>
<evidence type="ECO:0000313" key="7">
    <source>
        <dbReference type="Proteomes" id="UP000005413"/>
    </source>
</evidence>
<name>G5JLH0_9STAP</name>
<feature type="transmembrane region" description="Helical" evidence="5">
    <location>
        <begin position="53"/>
        <end position="75"/>
    </location>
</feature>
<dbReference type="PANTHER" id="PTHR37306:SF1">
    <property type="entry name" value="COLICIN V PRODUCTION PROTEIN"/>
    <property type="match status" value="1"/>
</dbReference>
<keyword evidence="3 5" id="KW-1133">Transmembrane helix</keyword>
<dbReference type="EMBL" id="AEUN01000524">
    <property type="protein sequence ID" value="EHJ06966.1"/>
    <property type="molecule type" value="Genomic_DNA"/>
</dbReference>
<dbReference type="PATRIC" id="fig|911238.3.peg.2062"/>
<accession>G5JLH0</accession>
<feature type="transmembrane region" description="Helical" evidence="5">
    <location>
        <begin position="87"/>
        <end position="114"/>
    </location>
</feature>
<evidence type="ECO:0000313" key="6">
    <source>
        <dbReference type="EMBL" id="EHJ06966.1"/>
    </source>
</evidence>
<evidence type="ECO:0000256" key="1">
    <source>
        <dbReference type="ARBA" id="ARBA00004141"/>
    </source>
</evidence>
<evidence type="ECO:0000256" key="5">
    <source>
        <dbReference type="SAM" id="Phobius"/>
    </source>
</evidence>
<keyword evidence="7" id="KW-1185">Reference proteome</keyword>
<dbReference type="InterPro" id="IPR003825">
    <property type="entry name" value="Colicin-V_CvpA"/>
</dbReference>
<reference evidence="6 7" key="1">
    <citation type="journal article" date="2012" name="BMC Genomics">
        <title>Comparative genomic analysis of the genus Staphylococcus including Staphylococcus aureus and its newly described sister species Staphylococcus simiae.</title>
        <authorList>
            <person name="Suzuki H."/>
            <person name="Lefebure T."/>
            <person name="Pavinski Bitar P."/>
            <person name="Stanhope M.J."/>
        </authorList>
    </citation>
    <scope>NUCLEOTIDE SEQUENCE [LARGE SCALE GENOMIC DNA]</scope>
    <source>
        <strain evidence="6 7">CCM 7213</strain>
    </source>
</reference>
<dbReference type="AlphaFoldDB" id="G5JLH0"/>
<keyword evidence="4 5" id="KW-0472">Membrane</keyword>
<comment type="caution">
    <text evidence="6">The sequence shown here is derived from an EMBL/GenBank/DDBJ whole genome shotgun (WGS) entry which is preliminary data.</text>
</comment>
<evidence type="ECO:0000256" key="3">
    <source>
        <dbReference type="ARBA" id="ARBA00022989"/>
    </source>
</evidence>
<dbReference type="GO" id="GO:0016020">
    <property type="term" value="C:membrane"/>
    <property type="evidence" value="ECO:0007669"/>
    <property type="project" value="UniProtKB-SubCell"/>
</dbReference>
<dbReference type="Proteomes" id="UP000005413">
    <property type="component" value="Unassembled WGS sequence"/>
</dbReference>
<evidence type="ECO:0000256" key="4">
    <source>
        <dbReference type="ARBA" id="ARBA00023136"/>
    </source>
</evidence>
<comment type="subcellular location">
    <subcellularLocation>
        <location evidence="1">Membrane</location>
        <topology evidence="1">Multi-pass membrane protein</topology>
    </subcellularLocation>
</comment>
<keyword evidence="2 5" id="KW-0812">Transmembrane</keyword>
<proteinExistence type="predicted"/>
<organism evidence="6 7">
    <name type="scientific">Staphylococcus simiae CCM 7213 = CCUG 51256</name>
    <dbReference type="NCBI Taxonomy" id="911238"/>
    <lineage>
        <taxon>Bacteria</taxon>
        <taxon>Bacillati</taxon>
        <taxon>Bacillota</taxon>
        <taxon>Bacilli</taxon>
        <taxon>Bacillales</taxon>
        <taxon>Staphylococcaceae</taxon>
        <taxon>Staphylococcus</taxon>
    </lineage>
</organism>